<evidence type="ECO:0000313" key="1">
    <source>
        <dbReference type="EMBL" id="KAK0633907.1"/>
    </source>
</evidence>
<name>A0AA40CCZ2_9PEZI</name>
<protein>
    <submittedName>
        <fullName evidence="1">Uncharacterized protein</fullName>
    </submittedName>
</protein>
<evidence type="ECO:0000313" key="2">
    <source>
        <dbReference type="Proteomes" id="UP001175000"/>
    </source>
</evidence>
<proteinExistence type="predicted"/>
<dbReference type="Proteomes" id="UP001175000">
    <property type="component" value="Unassembled WGS sequence"/>
</dbReference>
<dbReference type="AlphaFoldDB" id="A0AA40CCZ2"/>
<reference evidence="1" key="1">
    <citation type="submission" date="2023-06" db="EMBL/GenBank/DDBJ databases">
        <title>Genome-scale phylogeny and comparative genomics of the fungal order Sordariales.</title>
        <authorList>
            <consortium name="Lawrence Berkeley National Laboratory"/>
            <person name="Hensen N."/>
            <person name="Bonometti L."/>
            <person name="Westerberg I."/>
            <person name="Brannstrom I.O."/>
            <person name="Guillou S."/>
            <person name="Cros-Aarteil S."/>
            <person name="Calhoun S."/>
            <person name="Haridas S."/>
            <person name="Kuo A."/>
            <person name="Mondo S."/>
            <person name="Pangilinan J."/>
            <person name="Riley R."/>
            <person name="Labutti K."/>
            <person name="Andreopoulos B."/>
            <person name="Lipzen A."/>
            <person name="Chen C."/>
            <person name="Yanf M."/>
            <person name="Daum C."/>
            <person name="Ng V."/>
            <person name="Clum A."/>
            <person name="Steindorff A."/>
            <person name="Ohm R."/>
            <person name="Martin F."/>
            <person name="Silar P."/>
            <person name="Natvig D."/>
            <person name="Lalanne C."/>
            <person name="Gautier V."/>
            <person name="Ament-Velasquez S.L."/>
            <person name="Kruys A."/>
            <person name="Hutchinson M.I."/>
            <person name="Powell A.J."/>
            <person name="Barry K."/>
            <person name="Miller A.N."/>
            <person name="Grigoriev I.V."/>
            <person name="Debuchy R."/>
            <person name="Gladieux P."/>
            <person name="Thoren M.H."/>
            <person name="Johannesson H."/>
        </authorList>
    </citation>
    <scope>NUCLEOTIDE SEQUENCE</scope>
    <source>
        <strain evidence="1">CBS 606.72</strain>
    </source>
</reference>
<sequence>MATLETAVGMIAPSNNKSFVYFKLKAAPFEGWVSACDIDHFEGKRMSKDLTSSHIHYASLLGLDFVIEAFFGSRQGISFDPTLPTPTSLFDMVNKWSGQCGNALQAASYTGHETTVQTPLSKGAGVNTSLPDELVGMRYK</sequence>
<keyword evidence="2" id="KW-1185">Reference proteome</keyword>
<dbReference type="EMBL" id="JAULSU010000001">
    <property type="protein sequence ID" value="KAK0633907.1"/>
    <property type="molecule type" value="Genomic_DNA"/>
</dbReference>
<comment type="caution">
    <text evidence="1">The sequence shown here is derived from an EMBL/GenBank/DDBJ whole genome shotgun (WGS) entry which is preliminary data.</text>
</comment>
<gene>
    <name evidence="1" type="ORF">B0T14DRAFT_83663</name>
</gene>
<accession>A0AA40CCZ2</accession>
<organism evidence="1 2">
    <name type="scientific">Immersiella caudata</name>
    <dbReference type="NCBI Taxonomy" id="314043"/>
    <lineage>
        <taxon>Eukaryota</taxon>
        <taxon>Fungi</taxon>
        <taxon>Dikarya</taxon>
        <taxon>Ascomycota</taxon>
        <taxon>Pezizomycotina</taxon>
        <taxon>Sordariomycetes</taxon>
        <taxon>Sordariomycetidae</taxon>
        <taxon>Sordariales</taxon>
        <taxon>Lasiosphaeriaceae</taxon>
        <taxon>Immersiella</taxon>
    </lineage>
</organism>